<dbReference type="Proteomes" id="UP000008068">
    <property type="component" value="Unassembled WGS sequence"/>
</dbReference>
<feature type="compositionally biased region" description="Basic and acidic residues" evidence="1">
    <location>
        <begin position="208"/>
        <end position="224"/>
    </location>
</feature>
<evidence type="ECO:0000313" key="3">
    <source>
        <dbReference type="Proteomes" id="UP000008068"/>
    </source>
</evidence>
<gene>
    <name evidence="2" type="ORF">CAEBREN_23603</name>
</gene>
<organism evidence="3">
    <name type="scientific">Caenorhabditis brenneri</name>
    <name type="common">Nematode worm</name>
    <dbReference type="NCBI Taxonomy" id="135651"/>
    <lineage>
        <taxon>Eukaryota</taxon>
        <taxon>Metazoa</taxon>
        <taxon>Ecdysozoa</taxon>
        <taxon>Nematoda</taxon>
        <taxon>Chromadorea</taxon>
        <taxon>Rhabditida</taxon>
        <taxon>Rhabditina</taxon>
        <taxon>Rhabditomorpha</taxon>
        <taxon>Rhabditoidea</taxon>
        <taxon>Rhabditidae</taxon>
        <taxon>Peloderinae</taxon>
        <taxon>Caenorhabditis</taxon>
    </lineage>
</organism>
<feature type="region of interest" description="Disordered" evidence="1">
    <location>
        <begin position="196"/>
        <end position="258"/>
    </location>
</feature>
<protein>
    <submittedName>
        <fullName evidence="2">Uncharacterized protein</fullName>
    </submittedName>
</protein>
<dbReference type="OrthoDB" id="5870372at2759"/>
<dbReference type="Gene3D" id="2.40.50.140">
    <property type="entry name" value="Nucleic acid-binding proteins"/>
    <property type="match status" value="1"/>
</dbReference>
<sequence length="397" mass="44842">MAESSHRRFVPEHAVPVSLSTIANSKTDRIEFGKVELVRVQVMGIVESIEFNECDMDIMLTDENNEHHVMVQKIFSSAFPRDLAQQLQVGHLIEVYGKIRVLDEGDPFLNALALHIVTDSQFEAFQTICRVSKIFYEMHTPALPQGTNCKVPQKMGLSKRLGNLDRFPVHFLEESTSIENNMGDWPVEIEQLATGVPFSSKDKKRKRVDPEAEESFKNEDRDMNGRNGDIEEEQGSSKRMRRDVPDIEDNDAEDSFDAGPVKVIGVGEDHYIEIPQNTEQAQENEITQTVKQTENNEDVPDSFDDVMKVSEKLEQNDLIKSHEDRVDFDDSFDAGVTEMKMAGPVEQAVDEKLEVSSTIVDSFEAGPLKSNEVDQEAQAETAHDKTPDIEYDSFENA</sequence>
<evidence type="ECO:0000313" key="2">
    <source>
        <dbReference type="EMBL" id="EGT39117.1"/>
    </source>
</evidence>
<dbReference type="eggNOG" id="ENOG502THMH">
    <property type="taxonomic scope" value="Eukaryota"/>
</dbReference>
<dbReference type="InterPro" id="IPR012340">
    <property type="entry name" value="NA-bd_OB-fold"/>
</dbReference>
<dbReference type="InParanoid" id="G0MNP9"/>
<name>G0MNP9_CAEBE</name>
<feature type="region of interest" description="Disordered" evidence="1">
    <location>
        <begin position="363"/>
        <end position="397"/>
    </location>
</feature>
<dbReference type="OMA" id="EDHYIEI"/>
<dbReference type="AlphaFoldDB" id="G0MNP9"/>
<feature type="compositionally biased region" description="Acidic residues" evidence="1">
    <location>
        <begin position="246"/>
        <end position="256"/>
    </location>
</feature>
<dbReference type="SUPFAM" id="SSF50249">
    <property type="entry name" value="Nucleic acid-binding proteins"/>
    <property type="match status" value="1"/>
</dbReference>
<evidence type="ECO:0000256" key="1">
    <source>
        <dbReference type="SAM" id="MobiDB-lite"/>
    </source>
</evidence>
<proteinExistence type="predicted"/>
<dbReference type="EMBL" id="GL379804">
    <property type="protein sequence ID" value="EGT39117.1"/>
    <property type="molecule type" value="Genomic_DNA"/>
</dbReference>
<dbReference type="STRING" id="135651.G0MNP9"/>
<keyword evidence="3" id="KW-1185">Reference proteome</keyword>
<accession>G0MNP9</accession>
<dbReference type="FunCoup" id="G0MNP9">
    <property type="interactions" value="1787"/>
</dbReference>
<reference evidence="3" key="1">
    <citation type="submission" date="2011-07" db="EMBL/GenBank/DDBJ databases">
        <authorList>
            <consortium name="Caenorhabditis brenneri Sequencing and Analysis Consortium"/>
            <person name="Wilson R.K."/>
        </authorList>
    </citation>
    <scope>NUCLEOTIDE SEQUENCE [LARGE SCALE GENOMIC DNA]</scope>
    <source>
        <strain evidence="3">PB2801</strain>
    </source>
</reference>
<dbReference type="HOGENOM" id="CLU_058294_0_0_1"/>